<dbReference type="InterPro" id="IPR050187">
    <property type="entry name" value="Lipid_Phosphate_FormReg"/>
</dbReference>
<evidence type="ECO:0000313" key="8">
    <source>
        <dbReference type="Proteomes" id="UP000449547"/>
    </source>
</evidence>
<keyword evidence="4" id="KW-0067">ATP-binding</keyword>
<dbReference type="InterPro" id="IPR017438">
    <property type="entry name" value="ATP-NAD_kinase_N"/>
</dbReference>
<dbReference type="AlphaFoldDB" id="A0A642UYX2"/>
<dbReference type="Pfam" id="PF00781">
    <property type="entry name" value="DAGK_cat"/>
    <property type="match status" value="1"/>
</dbReference>
<dbReference type="Proteomes" id="UP000449547">
    <property type="component" value="Unassembled WGS sequence"/>
</dbReference>
<protein>
    <recommendedName>
        <fullName evidence="6">DAGKc domain-containing protein</fullName>
    </recommendedName>
</protein>
<dbReference type="GO" id="GO:0001727">
    <property type="term" value="F:lipid kinase activity"/>
    <property type="evidence" value="ECO:0007669"/>
    <property type="project" value="TreeGrafter"/>
</dbReference>
<dbReference type="Gene3D" id="3.40.50.10330">
    <property type="entry name" value="Probable inorganic polyphosphate/atp-NAD kinase, domain 1"/>
    <property type="match status" value="1"/>
</dbReference>
<evidence type="ECO:0000256" key="4">
    <source>
        <dbReference type="ARBA" id="ARBA00022840"/>
    </source>
</evidence>
<dbReference type="PANTHER" id="PTHR12358">
    <property type="entry name" value="SPHINGOSINE KINASE"/>
    <property type="match status" value="1"/>
</dbReference>
<evidence type="ECO:0000259" key="6">
    <source>
        <dbReference type="PROSITE" id="PS50146"/>
    </source>
</evidence>
<dbReference type="GO" id="GO:0005737">
    <property type="term" value="C:cytoplasm"/>
    <property type="evidence" value="ECO:0007669"/>
    <property type="project" value="TreeGrafter"/>
</dbReference>
<dbReference type="InterPro" id="IPR016064">
    <property type="entry name" value="NAD/diacylglycerol_kinase_sf"/>
</dbReference>
<name>A0A642UYX2_DIURU</name>
<dbReference type="OMA" id="TMGNFYA"/>
<keyword evidence="3" id="KW-0418">Kinase</keyword>
<comment type="caution">
    <text evidence="7">The sequence shown here is derived from an EMBL/GenBank/DDBJ whole genome shotgun (WGS) entry which is preliminary data.</text>
</comment>
<evidence type="ECO:0000313" key="7">
    <source>
        <dbReference type="EMBL" id="KAA8907949.1"/>
    </source>
</evidence>
<reference evidence="7 8" key="1">
    <citation type="submission" date="2019-07" db="EMBL/GenBank/DDBJ databases">
        <title>Genome assembly of two rare yeast pathogens: Diutina rugosa and Trichomonascus ciferrii.</title>
        <authorList>
            <person name="Mixao V."/>
            <person name="Saus E."/>
            <person name="Hansen A."/>
            <person name="Lass-Flor C."/>
            <person name="Gabaldon T."/>
        </authorList>
    </citation>
    <scope>NUCLEOTIDE SEQUENCE [LARGE SCALE GENOMIC DNA]</scope>
    <source>
        <strain evidence="7 8">CBS 613</strain>
    </source>
</reference>
<dbReference type="InterPro" id="IPR045540">
    <property type="entry name" value="YegS/DAGK_C"/>
</dbReference>
<keyword evidence="1" id="KW-0808">Transferase</keyword>
<dbReference type="GO" id="GO:0005524">
    <property type="term" value="F:ATP binding"/>
    <property type="evidence" value="ECO:0007669"/>
    <property type="project" value="UniProtKB-KW"/>
</dbReference>
<keyword evidence="8" id="KW-1185">Reference proteome</keyword>
<dbReference type="InterPro" id="IPR001206">
    <property type="entry name" value="Diacylglycerol_kinase_cat_dom"/>
</dbReference>
<organism evidence="7 8">
    <name type="scientific">Diutina rugosa</name>
    <name type="common">Yeast</name>
    <name type="synonym">Candida rugosa</name>
    <dbReference type="NCBI Taxonomy" id="5481"/>
    <lineage>
        <taxon>Eukaryota</taxon>
        <taxon>Fungi</taxon>
        <taxon>Dikarya</taxon>
        <taxon>Ascomycota</taxon>
        <taxon>Saccharomycotina</taxon>
        <taxon>Pichiomycetes</taxon>
        <taxon>Debaryomycetaceae</taxon>
        <taxon>Diutina</taxon>
    </lineage>
</organism>
<proteinExistence type="predicted"/>
<keyword evidence="2" id="KW-0547">Nucleotide-binding</keyword>
<evidence type="ECO:0000256" key="2">
    <source>
        <dbReference type="ARBA" id="ARBA00022741"/>
    </source>
</evidence>
<accession>A0A642UYX2</accession>
<dbReference type="OrthoDB" id="3853857at2759"/>
<dbReference type="PANTHER" id="PTHR12358:SF31">
    <property type="entry name" value="ACYLGLYCEROL KINASE, MITOCHONDRIAL"/>
    <property type="match status" value="1"/>
</dbReference>
<dbReference type="GO" id="GO:0016020">
    <property type="term" value="C:membrane"/>
    <property type="evidence" value="ECO:0007669"/>
    <property type="project" value="TreeGrafter"/>
</dbReference>
<dbReference type="GO" id="GO:0046512">
    <property type="term" value="P:sphingosine biosynthetic process"/>
    <property type="evidence" value="ECO:0007669"/>
    <property type="project" value="TreeGrafter"/>
</dbReference>
<evidence type="ECO:0000256" key="3">
    <source>
        <dbReference type="ARBA" id="ARBA00022777"/>
    </source>
</evidence>
<dbReference type="SUPFAM" id="SSF111331">
    <property type="entry name" value="NAD kinase/diacylglycerol kinase-like"/>
    <property type="match status" value="1"/>
</dbReference>
<dbReference type="RefSeq" id="XP_034014881.1">
    <property type="nucleotide sequence ID" value="XM_034156368.1"/>
</dbReference>
<dbReference type="Gene3D" id="2.60.200.40">
    <property type="match status" value="1"/>
</dbReference>
<dbReference type="EMBL" id="SWFT01000018">
    <property type="protein sequence ID" value="KAA8907949.1"/>
    <property type="molecule type" value="Genomic_DNA"/>
</dbReference>
<sequence length="484" mass="53366">MRASSDTLLYQEQHGVVQASLGDHGIDLHSPPQPQEPPTQSWWSFCTPKSAPSAPTFTGRFIPYHDIVWCERIESGVYTLRIVFEHRVVAQAVAMDADDDLSEKVLQMAYGESIIKPRVLVVVNPHGGKGHASHIYHKQVLPVLRAAHAQVTFIETKHAEHATEIAKDLEIANYDYIACCSGDGIPHEIVNGLYLRPDRKQAFDQIAITQLPCGSGNAMTWSTHATSDPVDATLSMLKSTRVKADAMAVTQLDLSGNPVTKLSFLTQTYGIIADADIGTEHLRWMGALRFDIATAKGILARATYPCDLYVDYACNDKRELVRASAPSASAPSHPKPEATDYTLRGPPLDKPVPSSWSKVAGTDKLNVLYAGKYPYISKDVLFFPTAQPDDGTIDLLLTSTEISVMDMNGMFSKVHTGEHIYHEKMGYSKVYSYRLVPRVHGTHYLSVDGESFPLETLQVEVLPQAVTVLVHPEGVNNAKFIRKT</sequence>
<feature type="region of interest" description="Disordered" evidence="5">
    <location>
        <begin position="324"/>
        <end position="346"/>
    </location>
</feature>
<evidence type="ECO:0000256" key="1">
    <source>
        <dbReference type="ARBA" id="ARBA00022679"/>
    </source>
</evidence>
<evidence type="ECO:0000256" key="5">
    <source>
        <dbReference type="SAM" id="MobiDB-lite"/>
    </source>
</evidence>
<dbReference type="PROSITE" id="PS50146">
    <property type="entry name" value="DAGK"/>
    <property type="match status" value="1"/>
</dbReference>
<dbReference type="SMART" id="SM00046">
    <property type="entry name" value="DAGKc"/>
    <property type="match status" value="1"/>
</dbReference>
<gene>
    <name evidence="7" type="ORF">DIURU_000359</name>
</gene>
<dbReference type="Pfam" id="PF19279">
    <property type="entry name" value="YegS_C"/>
    <property type="match status" value="1"/>
</dbReference>
<feature type="domain" description="DAGKc" evidence="6">
    <location>
        <begin position="114"/>
        <end position="253"/>
    </location>
</feature>
<dbReference type="GeneID" id="54779012"/>
<dbReference type="VEuPathDB" id="FungiDB:DIURU_000359"/>